<dbReference type="eggNOG" id="COG2010">
    <property type="taxonomic scope" value="Bacteria"/>
</dbReference>
<evidence type="ECO:0000313" key="6">
    <source>
        <dbReference type="EMBL" id="AFC25492.1"/>
    </source>
</evidence>
<accession>H6LA24</accession>
<dbReference type="STRING" id="984262.SGRA_2764"/>
<dbReference type="Proteomes" id="UP000007519">
    <property type="component" value="Chromosome"/>
</dbReference>
<evidence type="ECO:0000256" key="1">
    <source>
        <dbReference type="ARBA" id="ARBA00022617"/>
    </source>
</evidence>
<evidence type="ECO:0000256" key="3">
    <source>
        <dbReference type="ARBA" id="ARBA00023004"/>
    </source>
</evidence>
<evidence type="ECO:0000256" key="2">
    <source>
        <dbReference type="ARBA" id="ARBA00022723"/>
    </source>
</evidence>
<dbReference type="RefSeq" id="WP_015693100.1">
    <property type="nucleotide sequence ID" value="NC_016940.1"/>
</dbReference>
<dbReference type="AlphaFoldDB" id="H6LA24"/>
<sequence length="373" mass="43536">MLKPLLYIRPKPWQIAISILGVCWGLATAFTSPKLLKEEEQSDFQMTESTPLWTVMGKLGKIKTNQPKDWAKAKDQLTIRQGKELIEQGFTTKEGSSTELLSKKMSCASCHLSVREEPSLDNLDPQKRLKYVDSNQLSFLPGPSFYGMINRIFFFNNDFAKLYDGPYAHLLKGAHFDLRKSMDACNQLFADGREMEDWEKEAILAYLWTLELKMGELEMKKADWEKVEYSIKNNRSNARAVNLIRRYYSEVYPAHLVRPPDERARQMISPASNSFLNGRKIYERSCLHCHEEKRYSRFKLDNRQKTFKRLAANFEGKAKYSIYAAHRYQSGKNWRGIPIFTKERMSDDQLADLRFFIDNMAKMGDEALNYYKN</sequence>
<dbReference type="KEGG" id="sgn:SGRA_2764"/>
<dbReference type="EMBL" id="CP002831">
    <property type="protein sequence ID" value="AFC25492.1"/>
    <property type="molecule type" value="Genomic_DNA"/>
</dbReference>
<dbReference type="OrthoDB" id="9779283at2"/>
<dbReference type="HOGENOM" id="CLU_862775_0_0_10"/>
<dbReference type="InterPro" id="IPR036909">
    <property type="entry name" value="Cyt_c-like_dom_sf"/>
</dbReference>
<dbReference type="GO" id="GO:0009055">
    <property type="term" value="F:electron transfer activity"/>
    <property type="evidence" value="ECO:0007669"/>
    <property type="project" value="InterPro"/>
</dbReference>
<keyword evidence="1 4" id="KW-0349">Heme</keyword>
<dbReference type="Gene3D" id="1.10.760.10">
    <property type="entry name" value="Cytochrome c-like domain"/>
    <property type="match status" value="1"/>
</dbReference>
<organism evidence="6 7">
    <name type="scientific">Saprospira grandis (strain Lewin)</name>
    <dbReference type="NCBI Taxonomy" id="984262"/>
    <lineage>
        <taxon>Bacteria</taxon>
        <taxon>Pseudomonadati</taxon>
        <taxon>Bacteroidota</taxon>
        <taxon>Saprospiria</taxon>
        <taxon>Saprospirales</taxon>
        <taxon>Saprospiraceae</taxon>
        <taxon>Saprospira</taxon>
    </lineage>
</organism>
<feature type="domain" description="Cytochrome c" evidence="5">
    <location>
        <begin position="77"/>
        <end position="211"/>
    </location>
</feature>
<name>H6LA24_SAPGL</name>
<dbReference type="SUPFAM" id="SSF46626">
    <property type="entry name" value="Cytochrome c"/>
    <property type="match status" value="1"/>
</dbReference>
<dbReference type="GO" id="GO:0046872">
    <property type="term" value="F:metal ion binding"/>
    <property type="evidence" value="ECO:0007669"/>
    <property type="project" value="UniProtKB-KW"/>
</dbReference>
<reference evidence="6 7" key="1">
    <citation type="journal article" date="2012" name="Stand. Genomic Sci.">
        <title>Complete genome sequencing and analysis of Saprospira grandis str. Lewin, a predatory marine bacterium.</title>
        <authorList>
            <person name="Saw J.H."/>
            <person name="Yuryev A."/>
            <person name="Kanbe M."/>
            <person name="Hou S."/>
            <person name="Young A.G."/>
            <person name="Aizawa S."/>
            <person name="Alam M."/>
        </authorList>
    </citation>
    <scope>NUCLEOTIDE SEQUENCE [LARGE SCALE GENOMIC DNA]</scope>
    <source>
        <strain evidence="6 7">Lewin</strain>
    </source>
</reference>
<dbReference type="InterPro" id="IPR009056">
    <property type="entry name" value="Cyt_c-like_dom"/>
</dbReference>
<evidence type="ECO:0000256" key="4">
    <source>
        <dbReference type="PROSITE-ProRule" id="PRU00433"/>
    </source>
</evidence>
<keyword evidence="2 4" id="KW-0479">Metal-binding</keyword>
<gene>
    <name evidence="6" type="ordered locus">SGRA_2764</name>
</gene>
<evidence type="ECO:0000313" key="7">
    <source>
        <dbReference type="Proteomes" id="UP000007519"/>
    </source>
</evidence>
<keyword evidence="7" id="KW-1185">Reference proteome</keyword>
<proteinExistence type="predicted"/>
<protein>
    <recommendedName>
        <fullName evidence="5">Cytochrome c domain-containing protein</fullName>
    </recommendedName>
</protein>
<keyword evidence="3 4" id="KW-0408">Iron</keyword>
<dbReference type="GO" id="GO:0020037">
    <property type="term" value="F:heme binding"/>
    <property type="evidence" value="ECO:0007669"/>
    <property type="project" value="InterPro"/>
</dbReference>
<dbReference type="PROSITE" id="PS51007">
    <property type="entry name" value="CYTC"/>
    <property type="match status" value="1"/>
</dbReference>
<evidence type="ECO:0000259" key="5">
    <source>
        <dbReference type="PROSITE" id="PS51007"/>
    </source>
</evidence>